<reference evidence="1 2" key="1">
    <citation type="submission" date="2013-12" db="EMBL/GenBank/DDBJ databases">
        <authorList>
            <consortium name="DOE Joint Genome Institute"/>
            <person name="Smidt H."/>
            <person name="Huntemann M."/>
            <person name="Han J."/>
            <person name="Chen A."/>
            <person name="Kyrpides N."/>
            <person name="Mavromatis K."/>
            <person name="Markowitz V."/>
            <person name="Palaniappan K."/>
            <person name="Ivanova N."/>
            <person name="Schaumberg A."/>
            <person name="Pati A."/>
            <person name="Liolios K."/>
            <person name="Nordberg H.P."/>
            <person name="Cantor M.N."/>
            <person name="Hua S.X."/>
            <person name="Woyke T."/>
        </authorList>
    </citation>
    <scope>NUCLEOTIDE SEQUENCE [LARGE SCALE GENOMIC DNA]</scope>
    <source>
        <strain evidence="2">DSM 15288</strain>
    </source>
</reference>
<keyword evidence="2" id="KW-1185">Reference proteome</keyword>
<protein>
    <submittedName>
        <fullName evidence="1">Uncharacterized protein</fullName>
    </submittedName>
</protein>
<dbReference type="AlphaFoldDB" id="W0EC48"/>
<proteinExistence type="predicted"/>
<evidence type="ECO:0000313" key="2">
    <source>
        <dbReference type="Proteomes" id="UP000010847"/>
    </source>
</evidence>
<name>W0EC48_9FIRM</name>
<sequence>MKELSPVDFCGCGDTGYLTKRTIPIDLAQGMGHIHQVPVYHCGSKLCDQYTLPSPVVPRIDDLADMMEQRNLNSLDFSWEDQEDGPQDSLALIEAFIWKFNNRKYEDATVVFIIPAQSIIFQSQLDNTEFYQLQYLQKDEKGTWFSLNKFYSDEPLTLEEFLDFEPTYTKELGFIDFNEVEDALIEEFGAII</sequence>
<dbReference type="STRING" id="871968.DESME_05920"/>
<dbReference type="KEGG" id="dmt:DESME_05920"/>
<dbReference type="eggNOG" id="ENOG5033YPP">
    <property type="taxonomic scope" value="Bacteria"/>
</dbReference>
<dbReference type="HOGENOM" id="CLU_112376_0_0_9"/>
<dbReference type="Proteomes" id="UP000010847">
    <property type="component" value="Chromosome"/>
</dbReference>
<evidence type="ECO:0000313" key="1">
    <source>
        <dbReference type="EMBL" id="AHF06641.1"/>
    </source>
</evidence>
<dbReference type="EMBL" id="CP007032">
    <property type="protein sequence ID" value="AHF06641.1"/>
    <property type="molecule type" value="Genomic_DNA"/>
</dbReference>
<organism evidence="1 2">
    <name type="scientific">Desulfitobacterium metallireducens DSM 15288</name>
    <dbReference type="NCBI Taxonomy" id="871968"/>
    <lineage>
        <taxon>Bacteria</taxon>
        <taxon>Bacillati</taxon>
        <taxon>Bacillota</taxon>
        <taxon>Clostridia</taxon>
        <taxon>Eubacteriales</taxon>
        <taxon>Desulfitobacteriaceae</taxon>
        <taxon>Desulfitobacterium</taxon>
    </lineage>
</organism>
<dbReference type="OrthoDB" id="1796427at2"/>
<gene>
    <name evidence="1" type="ORF">DESME_05920</name>
</gene>
<accession>W0EC48</accession>
<dbReference type="RefSeq" id="WP_006715691.1">
    <property type="nucleotide sequence ID" value="NZ_CP007032.1"/>
</dbReference>